<accession>A0AAG5DJI6</accession>
<evidence type="ECO:0008006" key="5">
    <source>
        <dbReference type="Google" id="ProtNLM"/>
    </source>
</evidence>
<proteinExistence type="predicted"/>
<feature type="chain" id="PRO_5042617421" description="DUF4794 domain-containing protein" evidence="2">
    <location>
        <begin position="20"/>
        <end position="659"/>
    </location>
</feature>
<keyword evidence="4" id="KW-1185">Reference proteome</keyword>
<feature type="compositionally biased region" description="Polar residues" evidence="1">
    <location>
        <begin position="466"/>
        <end position="476"/>
    </location>
</feature>
<feature type="region of interest" description="Disordered" evidence="1">
    <location>
        <begin position="545"/>
        <end position="575"/>
    </location>
</feature>
<feature type="region of interest" description="Disordered" evidence="1">
    <location>
        <begin position="618"/>
        <end position="641"/>
    </location>
</feature>
<dbReference type="EnsemblMetazoa" id="ENSAATROPT012312">
    <property type="protein sequence ID" value="ENSAATROPP011170"/>
    <property type="gene ID" value="ENSAATROPG010018"/>
</dbReference>
<evidence type="ECO:0000256" key="2">
    <source>
        <dbReference type="SAM" id="SignalP"/>
    </source>
</evidence>
<organism evidence="3 4">
    <name type="scientific">Anopheles atroparvus</name>
    <name type="common">European mosquito</name>
    <dbReference type="NCBI Taxonomy" id="41427"/>
    <lineage>
        <taxon>Eukaryota</taxon>
        <taxon>Metazoa</taxon>
        <taxon>Ecdysozoa</taxon>
        <taxon>Arthropoda</taxon>
        <taxon>Hexapoda</taxon>
        <taxon>Insecta</taxon>
        <taxon>Pterygota</taxon>
        <taxon>Neoptera</taxon>
        <taxon>Endopterygota</taxon>
        <taxon>Diptera</taxon>
        <taxon>Nematocera</taxon>
        <taxon>Culicoidea</taxon>
        <taxon>Culicidae</taxon>
        <taxon>Anophelinae</taxon>
        <taxon>Anopheles</taxon>
    </lineage>
</organism>
<evidence type="ECO:0000313" key="4">
    <source>
        <dbReference type="Proteomes" id="UP000075880"/>
    </source>
</evidence>
<evidence type="ECO:0000256" key="1">
    <source>
        <dbReference type="SAM" id="MobiDB-lite"/>
    </source>
</evidence>
<evidence type="ECO:0000313" key="3">
    <source>
        <dbReference type="EnsemblMetazoa" id="ENSAATROPP011170"/>
    </source>
</evidence>
<feature type="region of interest" description="Disordered" evidence="1">
    <location>
        <begin position="457"/>
        <end position="476"/>
    </location>
</feature>
<dbReference type="AlphaFoldDB" id="A0AAG5DJI6"/>
<name>A0AAG5DJI6_ANOAO</name>
<keyword evidence="2" id="KW-0732">Signal</keyword>
<reference evidence="3" key="1">
    <citation type="submission" date="2024-04" db="UniProtKB">
        <authorList>
            <consortium name="EnsemblMetazoa"/>
        </authorList>
    </citation>
    <scope>IDENTIFICATION</scope>
    <source>
        <strain evidence="3">EBRO</strain>
    </source>
</reference>
<feature type="signal peptide" evidence="2">
    <location>
        <begin position="1"/>
        <end position="19"/>
    </location>
</feature>
<sequence>MQLLKVLLVVLLAVNLSSGFFFKKKKVYVHQPAPAPVYRYAYYPPPPAPVYQYQSHHQPPAVAPGYASYYNQPVTAAEGYSYHAAPAYPVAAPHPAPAYSAPAPAPAPAYAPYPPSGVPASHYSAPVAHPPTAPKPLVSFPPKPAQAGPALIPAAPVLTPVEVPVLAPPAPELIPAAPVLTPVEIPVLAPPAPELIPAAPVLTPVEVPAPTGPAPPLILDPVQTSVGSSVISNAQNLPVFEPATFQSSALPLGGSYSVVPSIGTELTLSGFQGGSQGSSQVGNSVDTSGFEIVPSMLVQSGRVTDSIEVVRSVGYELPPESIRIDDEAVGSVGNEAFSSSTNGQLNRPSFNVINLENPRPNNVESGGAINLEAQNFNAPSAVNENRVPLSIRTSLNSDNNYNPGVNAIVPVRDYPEPRSSSTVDVGAENTGFSFVDNTLTANPPADNSDGVSFIQVEQAGNPGSDDATQGPNPTLDSSFNVINLDNPRPNNAGSSVDVTSETDVNLVNQGRDNAREFEDSSLNNQENDRFEQVDRGNLKVGNVVAAPLGRTPPAGRIAEQTNGEVRPPPSSAAESVGFVNDSVEPNNEVSLRLSDTDKDTDLDPLSFPEVQQLLKELGNEQQTKQDARSKKHISPDGNLQVYKSVEIDPHVSYSRVARQ</sequence>
<protein>
    <recommendedName>
        <fullName evidence="5">DUF4794 domain-containing protein</fullName>
    </recommendedName>
</protein>
<dbReference type="Proteomes" id="UP000075880">
    <property type="component" value="Unassembled WGS sequence"/>
</dbReference>